<dbReference type="EMBL" id="BLRX01000034">
    <property type="protein sequence ID" value="GFP25044.1"/>
    <property type="molecule type" value="Genomic_DNA"/>
</dbReference>
<comment type="caution">
    <text evidence="2">The sequence shown here is derived from an EMBL/GenBank/DDBJ whole genome shotgun (WGS) entry which is preliminary data.</text>
</comment>
<dbReference type="GO" id="GO:0008757">
    <property type="term" value="F:S-adenosylmethionine-dependent methyltransferase activity"/>
    <property type="evidence" value="ECO:0007669"/>
    <property type="project" value="InterPro"/>
</dbReference>
<evidence type="ECO:0000259" key="1">
    <source>
        <dbReference type="Pfam" id="PF08241"/>
    </source>
</evidence>
<accession>A0A6V8P050</accession>
<organism evidence="2 3">
    <name type="scientific">Candidatus Hakubella thermalkaliphila</name>
    <dbReference type="NCBI Taxonomy" id="2754717"/>
    <lineage>
        <taxon>Bacteria</taxon>
        <taxon>Bacillati</taxon>
        <taxon>Actinomycetota</taxon>
        <taxon>Actinomycetota incertae sedis</taxon>
        <taxon>Candidatus Hakubellales</taxon>
        <taxon>Candidatus Hakubellaceae</taxon>
        <taxon>Candidatus Hakubella</taxon>
    </lineage>
</organism>
<protein>
    <recommendedName>
        <fullName evidence="1">Methyltransferase type 11 domain-containing protein</fullName>
    </recommendedName>
</protein>
<sequence>MKSSLAQHQKHFFEQYSTISNDAKYRKAWKLLEAYPKGKLLGIGCANGVFSELLVKLGWQVWGVDAFEVPASGAKSKGLKVVLADVSRGLPFQSAFFDAVFGGEIIEHQIDPDFRTFNLN</sequence>
<dbReference type="InterPro" id="IPR013216">
    <property type="entry name" value="Methyltransf_11"/>
</dbReference>
<dbReference type="Proteomes" id="UP000543224">
    <property type="component" value="Unassembled WGS sequence"/>
</dbReference>
<evidence type="ECO:0000313" key="3">
    <source>
        <dbReference type="Proteomes" id="UP000543224"/>
    </source>
</evidence>
<dbReference type="InterPro" id="IPR029063">
    <property type="entry name" value="SAM-dependent_MTases_sf"/>
</dbReference>
<evidence type="ECO:0000313" key="2">
    <source>
        <dbReference type="EMBL" id="GFP25044.1"/>
    </source>
</evidence>
<dbReference type="AlphaFoldDB" id="A0A6V8P050"/>
<feature type="domain" description="Methyltransferase type 11" evidence="1">
    <location>
        <begin position="41"/>
        <end position="112"/>
    </location>
</feature>
<proteinExistence type="predicted"/>
<reference evidence="2 3" key="1">
    <citation type="journal article" date="2020" name="Front. Microbiol.">
        <title>Single-cell genomics of novel Actinobacteria with the Wood-Ljungdahl pathway discovered in a serpentinizing system.</title>
        <authorList>
            <person name="Merino N."/>
            <person name="Kawai M."/>
            <person name="Boyd E.S."/>
            <person name="Colman D.R."/>
            <person name="McGlynn S.E."/>
            <person name="Nealson K.H."/>
            <person name="Kurokawa K."/>
            <person name="Hongoh Y."/>
        </authorList>
    </citation>
    <scope>NUCLEOTIDE SEQUENCE [LARGE SCALE GENOMIC DNA]</scope>
    <source>
        <strain evidence="2 3">S25</strain>
    </source>
</reference>
<name>A0A6V8P050_9ACTN</name>
<dbReference type="SUPFAM" id="SSF53335">
    <property type="entry name" value="S-adenosyl-L-methionine-dependent methyltransferases"/>
    <property type="match status" value="1"/>
</dbReference>
<gene>
    <name evidence="2" type="ORF">HKBW3S25_00494</name>
</gene>
<dbReference type="Gene3D" id="3.40.50.150">
    <property type="entry name" value="Vaccinia Virus protein VP39"/>
    <property type="match status" value="1"/>
</dbReference>
<dbReference type="Pfam" id="PF08241">
    <property type="entry name" value="Methyltransf_11"/>
    <property type="match status" value="1"/>
</dbReference>